<dbReference type="Proteomes" id="UP000540412">
    <property type="component" value="Unassembled WGS sequence"/>
</dbReference>
<feature type="region of interest" description="Disordered" evidence="1">
    <location>
        <begin position="66"/>
        <end position="86"/>
    </location>
</feature>
<protein>
    <submittedName>
        <fullName evidence="2">Uncharacterized protein</fullName>
    </submittedName>
</protein>
<evidence type="ECO:0000313" key="2">
    <source>
        <dbReference type="EMBL" id="MBB5916434.1"/>
    </source>
</evidence>
<sequence>MPTLAARLHDVITTAGACDTAAQADALATRLERLIREFGVGAYTGEDRARLALLCSDATTAVHTAAARTGADTARPAPRDPDRAEDEPVIRIEDLFGLPPQRARYRARDWNFYRRRL</sequence>
<dbReference type="AlphaFoldDB" id="A0A7W9PHV7"/>
<evidence type="ECO:0000313" key="3">
    <source>
        <dbReference type="Proteomes" id="UP000540412"/>
    </source>
</evidence>
<dbReference type="RefSeq" id="WP_157185471.1">
    <property type="nucleotide sequence ID" value="NZ_JACHIT010000002.1"/>
</dbReference>
<name>A0A7W9PHV7_9NOCA</name>
<reference evidence="2 3" key="1">
    <citation type="submission" date="2020-08" db="EMBL/GenBank/DDBJ databases">
        <title>Sequencing the genomes of 1000 actinobacteria strains.</title>
        <authorList>
            <person name="Klenk H.-P."/>
        </authorList>
    </citation>
    <scope>NUCLEOTIDE SEQUENCE [LARGE SCALE GENOMIC DNA]</scope>
    <source>
        <strain evidence="2 3">DSM 43582</strain>
    </source>
</reference>
<proteinExistence type="predicted"/>
<evidence type="ECO:0000256" key="1">
    <source>
        <dbReference type="SAM" id="MobiDB-lite"/>
    </source>
</evidence>
<feature type="compositionally biased region" description="Low complexity" evidence="1">
    <location>
        <begin position="66"/>
        <end position="76"/>
    </location>
</feature>
<accession>A0A7W9PHV7</accession>
<keyword evidence="3" id="KW-1185">Reference proteome</keyword>
<feature type="compositionally biased region" description="Basic and acidic residues" evidence="1">
    <location>
        <begin position="77"/>
        <end position="86"/>
    </location>
</feature>
<gene>
    <name evidence="2" type="ORF">BJY24_005346</name>
</gene>
<organism evidence="2 3">
    <name type="scientific">Nocardia transvalensis</name>
    <dbReference type="NCBI Taxonomy" id="37333"/>
    <lineage>
        <taxon>Bacteria</taxon>
        <taxon>Bacillati</taxon>
        <taxon>Actinomycetota</taxon>
        <taxon>Actinomycetes</taxon>
        <taxon>Mycobacteriales</taxon>
        <taxon>Nocardiaceae</taxon>
        <taxon>Nocardia</taxon>
    </lineage>
</organism>
<dbReference type="EMBL" id="JACHIT010000002">
    <property type="protein sequence ID" value="MBB5916434.1"/>
    <property type="molecule type" value="Genomic_DNA"/>
</dbReference>
<comment type="caution">
    <text evidence="2">The sequence shown here is derived from an EMBL/GenBank/DDBJ whole genome shotgun (WGS) entry which is preliminary data.</text>
</comment>